<proteinExistence type="inferred from homology"/>
<evidence type="ECO:0000256" key="1">
    <source>
        <dbReference type="ARBA" id="ARBA00007074"/>
    </source>
</evidence>
<accession>A0ABZ2VQ11</accession>
<dbReference type="Proteomes" id="UP001485505">
    <property type="component" value="Chromosome"/>
</dbReference>
<keyword evidence="3 8" id="KW-0732">Signal</keyword>
<gene>
    <name evidence="10" type="ORF">AABL52_01610</name>
</gene>
<evidence type="ECO:0000256" key="7">
    <source>
        <dbReference type="SAM" id="MobiDB-lite"/>
    </source>
</evidence>
<sequence>MKKLKMASCALVAGLMFSGLTPNVFAEDKISDVKSQINTQNDTLHKQQQERDVLQKQMNDLNKTIQGLDKSVQENASKLDETTKKVADTERLIENKNKDIAELQTKIAKREELLRKRLVALQEQPNTNVVTEVLVNSKNVADLVDRLTSVSKILESDEDIMKTQQEDQANVKKDVETVKTKQKELKEAQAQIETAKKELDAEKAKKSTAVNDLSGKMDTVVTSMTSTESQLKDLEKQALQLQRIAEQEAQEKAAQEAAAQKQAEQAAKDAQAPTAQAPAAQTAPANNGGQAQKEEPKKEEPKKEAPKTEKKTPEQNPAPTPPAPGVIGKAQSYLGLPYVWGSASPSNGGFDCSGFISYIFGVGRQDVAGYWNSVSKVSSPQPGDLVFFQGTYKPGPSHIGIYVGNGQMIHAGDKGIAYSSLSSSYNQKHFLGYGRF</sequence>
<evidence type="ECO:0000256" key="4">
    <source>
        <dbReference type="ARBA" id="ARBA00022801"/>
    </source>
</evidence>
<dbReference type="Pfam" id="PF00877">
    <property type="entry name" value="NLPC_P60"/>
    <property type="match status" value="1"/>
</dbReference>
<feature type="chain" id="PRO_5047275297" evidence="8">
    <location>
        <begin position="27"/>
        <end position="436"/>
    </location>
</feature>
<keyword evidence="5" id="KW-0788">Thiol protease</keyword>
<dbReference type="EMBL" id="CP151108">
    <property type="protein sequence ID" value="WZF31112.1"/>
    <property type="molecule type" value="Genomic_DNA"/>
</dbReference>
<dbReference type="InterPro" id="IPR000064">
    <property type="entry name" value="NLP_P60_dom"/>
</dbReference>
<dbReference type="InterPro" id="IPR038765">
    <property type="entry name" value="Papain-like_cys_pep_sf"/>
</dbReference>
<dbReference type="PANTHER" id="PTHR47053">
    <property type="entry name" value="MUREIN DD-ENDOPEPTIDASE MEPH-RELATED"/>
    <property type="match status" value="1"/>
</dbReference>
<evidence type="ECO:0000313" key="10">
    <source>
        <dbReference type="EMBL" id="WZF31112.1"/>
    </source>
</evidence>
<dbReference type="PROSITE" id="PS51935">
    <property type="entry name" value="NLPC_P60"/>
    <property type="match status" value="1"/>
</dbReference>
<keyword evidence="11" id="KW-1185">Reference proteome</keyword>
<feature type="signal peptide" evidence="8">
    <location>
        <begin position="1"/>
        <end position="26"/>
    </location>
</feature>
<dbReference type="Gene3D" id="6.10.250.3150">
    <property type="match status" value="1"/>
</dbReference>
<feature type="region of interest" description="Disordered" evidence="7">
    <location>
        <begin position="252"/>
        <end position="326"/>
    </location>
</feature>
<keyword evidence="2" id="KW-0645">Protease</keyword>
<dbReference type="Gene3D" id="3.90.1720.10">
    <property type="entry name" value="endopeptidase domain like (from Nostoc punctiforme)"/>
    <property type="match status" value="1"/>
</dbReference>
<evidence type="ECO:0000313" key="11">
    <source>
        <dbReference type="Proteomes" id="UP001485505"/>
    </source>
</evidence>
<evidence type="ECO:0000256" key="6">
    <source>
        <dbReference type="SAM" id="Coils"/>
    </source>
</evidence>
<keyword evidence="6" id="KW-0175">Coiled coil</keyword>
<evidence type="ECO:0000256" key="2">
    <source>
        <dbReference type="ARBA" id="ARBA00022670"/>
    </source>
</evidence>
<evidence type="ECO:0000256" key="8">
    <source>
        <dbReference type="SAM" id="SignalP"/>
    </source>
</evidence>
<evidence type="ECO:0000259" key="9">
    <source>
        <dbReference type="PROSITE" id="PS51935"/>
    </source>
</evidence>
<evidence type="ECO:0000256" key="3">
    <source>
        <dbReference type="ARBA" id="ARBA00022729"/>
    </source>
</evidence>
<dbReference type="RefSeq" id="WP_144563952.1">
    <property type="nucleotide sequence ID" value="NZ_CP151108.1"/>
</dbReference>
<organism evidence="10 11">
    <name type="scientific">Bacillus paramobilis</name>
    <dbReference type="NCBI Taxonomy" id="2817477"/>
    <lineage>
        <taxon>Bacteria</taxon>
        <taxon>Bacillati</taxon>
        <taxon>Bacillota</taxon>
        <taxon>Bacilli</taxon>
        <taxon>Bacillales</taxon>
        <taxon>Bacillaceae</taxon>
        <taxon>Bacillus</taxon>
        <taxon>Bacillus cereus group</taxon>
    </lineage>
</organism>
<feature type="compositionally biased region" description="Low complexity" evidence="7">
    <location>
        <begin position="255"/>
        <end position="291"/>
    </location>
</feature>
<feature type="domain" description="NlpC/P60" evidence="9">
    <location>
        <begin position="320"/>
        <end position="436"/>
    </location>
</feature>
<dbReference type="PANTHER" id="PTHR47053:SF1">
    <property type="entry name" value="MUREIN DD-ENDOPEPTIDASE MEPH-RELATED"/>
    <property type="match status" value="1"/>
</dbReference>
<comment type="similarity">
    <text evidence="1">Belongs to the peptidase C40 family.</text>
</comment>
<dbReference type="Pfam" id="PF24568">
    <property type="entry name" value="CC_PcsB"/>
    <property type="match status" value="1"/>
</dbReference>
<protein>
    <submittedName>
        <fullName evidence="10">NlpC/P60 family protein</fullName>
    </submittedName>
</protein>
<reference evidence="10 11" key="1">
    <citation type="submission" date="2024-04" db="EMBL/GenBank/DDBJ databases">
        <title>Complete genome sequence of Bacillus mobilis strains derived from soil.</title>
        <authorList>
            <person name="Jung H."/>
            <person name="Choi S."/>
            <person name="Kim Y."/>
            <person name="Han J.A."/>
            <person name="Kim E.Y."/>
            <person name="Lee H.-S."/>
        </authorList>
    </citation>
    <scope>NUCLEOTIDE SEQUENCE [LARGE SCALE GENOMIC DNA]</scope>
    <source>
        <strain evidence="10 11">IMGN7</strain>
    </source>
</reference>
<feature type="coiled-coil region" evidence="6">
    <location>
        <begin position="30"/>
        <end position="113"/>
    </location>
</feature>
<dbReference type="SUPFAM" id="SSF54001">
    <property type="entry name" value="Cysteine proteinases"/>
    <property type="match status" value="1"/>
</dbReference>
<dbReference type="InterPro" id="IPR051202">
    <property type="entry name" value="Peptidase_C40"/>
</dbReference>
<evidence type="ECO:0000256" key="5">
    <source>
        <dbReference type="ARBA" id="ARBA00022807"/>
    </source>
</evidence>
<name>A0ABZ2VQ11_9BACI</name>
<feature type="compositionally biased region" description="Basic and acidic residues" evidence="7">
    <location>
        <begin position="292"/>
        <end position="313"/>
    </location>
</feature>
<dbReference type="InterPro" id="IPR057309">
    <property type="entry name" value="PcsB_CC"/>
</dbReference>
<keyword evidence="4" id="KW-0378">Hydrolase</keyword>